<dbReference type="EMBL" id="BKCJ010000009">
    <property type="protein sequence ID" value="GEU28557.1"/>
    <property type="molecule type" value="Genomic_DNA"/>
</dbReference>
<evidence type="ECO:0000313" key="2">
    <source>
        <dbReference type="EMBL" id="GEU28557.1"/>
    </source>
</evidence>
<feature type="compositionally biased region" description="Low complexity" evidence="1">
    <location>
        <begin position="1249"/>
        <end position="1260"/>
    </location>
</feature>
<name>A0A699GG40_TANCI</name>
<organism evidence="2">
    <name type="scientific">Tanacetum cinerariifolium</name>
    <name type="common">Dalmatian daisy</name>
    <name type="synonym">Chrysanthemum cinerariifolium</name>
    <dbReference type="NCBI Taxonomy" id="118510"/>
    <lineage>
        <taxon>Eukaryota</taxon>
        <taxon>Viridiplantae</taxon>
        <taxon>Streptophyta</taxon>
        <taxon>Embryophyta</taxon>
        <taxon>Tracheophyta</taxon>
        <taxon>Spermatophyta</taxon>
        <taxon>Magnoliopsida</taxon>
        <taxon>eudicotyledons</taxon>
        <taxon>Gunneridae</taxon>
        <taxon>Pentapetalae</taxon>
        <taxon>asterids</taxon>
        <taxon>campanulids</taxon>
        <taxon>Asterales</taxon>
        <taxon>Asteraceae</taxon>
        <taxon>Asteroideae</taxon>
        <taxon>Anthemideae</taxon>
        <taxon>Anthemidinae</taxon>
        <taxon>Tanacetum</taxon>
    </lineage>
</organism>
<reference evidence="2" key="1">
    <citation type="journal article" date="2019" name="Sci. Rep.">
        <title>Draft genome of Tanacetum cinerariifolium, the natural source of mosquito coil.</title>
        <authorList>
            <person name="Yamashiro T."/>
            <person name="Shiraishi A."/>
            <person name="Satake H."/>
            <person name="Nakayama K."/>
        </authorList>
    </citation>
    <scope>NUCLEOTIDE SEQUENCE</scope>
</reference>
<feature type="region of interest" description="Disordered" evidence="1">
    <location>
        <begin position="1178"/>
        <end position="1197"/>
    </location>
</feature>
<feature type="region of interest" description="Disordered" evidence="1">
    <location>
        <begin position="1612"/>
        <end position="1635"/>
    </location>
</feature>
<feature type="region of interest" description="Disordered" evidence="1">
    <location>
        <begin position="411"/>
        <end position="443"/>
    </location>
</feature>
<accession>A0A699GG40</accession>
<feature type="region of interest" description="Disordered" evidence="1">
    <location>
        <begin position="927"/>
        <end position="962"/>
    </location>
</feature>
<sequence length="1657" mass="176351">MAWRQRDHARTGAAGCQRRRVARIVRLIDERAEVHLKMLLQVAQHVVCAYLVALVGRIRYPVRQEQHMGQVAHGIIRAGEFGQYGTRGAPGQRRAAPGAGRRCSWPAPVAYAQPLGNHGANAVGRAAVPVLRDAAGLAAVAQDVAAQRQDHRRIAPRDGVAALGDGDRPLGIFAQCQARNAQRRGFFLHAAGIGQHHARVLHHAQHVQVGLRLHAGEAGGFQQRRQLVLADHGARARVQRKQDRQFRTEPDDGFQQAAQALGIVHIGRPVQREQRIRRAVRHEAGQVGGAQHLRHGGRGRQLAQQRIDHHVAHEMDAAGRNALAQQVAGAAGLAGKQQLGHLVGEHAVDFLRHRTVVAAQAGLDVKYGDLLLGRRQRAGQRGIDVAHYQHCRRPRLLQHRLEAAHHFGSLHRVPPAGRESRARTTRAGSAPSSSGWAGRPPHTRYAGELRVTWSDSVSKGRRHGGANAVLAVVAAGVAGVAAVAQVDVGAEARTQLVGKRGRQHAVAVLAPRGQRLRAAVAGAHRDPGAGRQAPVPAGLGGALARAVFQRQLVRPGQDAVDRARCLRRAVGARQVERQRAARAAVHAGHAQRLLQVIAVAEKVDVAVRAQHLRDQQEHLDALQALLRVRYLGFPQLVQEIAEPAGCNAEELGMHGGDVFVISDGPGHAAHAVGRIERIGPAEVPPAEAGRHPGARRRRPVAAGRPVLALGLAAGGVVILLFVAAGGERAQRAVDGIAERERRVAHGHRRQRAVVDVAAVEHQVPVPAAAAVVAQQAQVGGVARDLQQAAAVHALHVVAQSGGGQAAEIMLKIRAEAVGADGLAVGGILGRIELARPESRDVLQADVGPRSQVQPAWQHLGMGAGVELMVAAAAPALVCHGVPRVRQRQLQARAVVDVQRDAGRKLSAQFALRLRRGRQVDVVGVTFAHAHGGDDGPVDGRGSRGPGGQQRQRQQRQHRCPADIGTMLDPLQRFLDRVLRGAFGFHHHHDLPHLRGQHAGLGGQQQRRRVEDDDAVGIAFGNVGQQAAHAAAGQQLGRMLVGAAGRQDAERADIGSEHDVGQPGLLAQQDVHQPRSRRQAQHLEYGRAGHVGIDQHYRAVPFHGDAHRQVDGTISLAFAGQGAGDHDEVAVANAAAVGAVARVAGIPARIAQQRALDDAKILGHRGAAAVLGHHAQLGEPGQHATVGKEQAGQAGAEHDLAAAAAPAFALSPAHRHRAQHGQAGACAQFGRAEEGGAHLADQQGCRHARQQGPAQHQRGQQEPVGAVGRERHRGRVDDLEGHHVGGGAEVARQLGRLAPADQLFVVFLVDQVIAVQLRQLRLHLGHGIGLVQQALVARGVFLHPGANGSHARLGLGVRDLELLQHRAVILARVDGCLQLAFLELARLELRHQPLGGHDIGVQLGVLQAQCIEAFIERGNAAVQFGIGDGGRPQVGRQDRFVARDLPGNGMARPFGLQQLEPGGVELVGRLQQLAAEIGALARQQARVLALEAAFDKNRQQRLHHVAHQARVGIAVGDRVNIVVGGAADADLAHQFVKLALLFAGGAGIDVEIDHAHHAFHVGAAEQGPAHDRHLLFDVGDAGHAGQQRFEDALGVDEYARRGLVIVGQQRHLGPAQHGHQPHHRHGGPAVFPDPLETGDELADQLLHTQILQGRPTGN</sequence>
<feature type="compositionally biased region" description="Low complexity" evidence="1">
    <location>
        <begin position="426"/>
        <end position="440"/>
    </location>
</feature>
<gene>
    <name evidence="2" type="ORF">Tci_000535</name>
</gene>
<feature type="region of interest" description="Disordered" evidence="1">
    <location>
        <begin position="1236"/>
        <end position="1269"/>
    </location>
</feature>
<protein>
    <submittedName>
        <fullName evidence="2">Uncharacterized protein</fullName>
    </submittedName>
</protein>
<proteinExistence type="predicted"/>
<comment type="caution">
    <text evidence="2">The sequence shown here is derived from an EMBL/GenBank/DDBJ whole genome shotgun (WGS) entry which is preliminary data.</text>
</comment>
<evidence type="ECO:0000256" key="1">
    <source>
        <dbReference type="SAM" id="MobiDB-lite"/>
    </source>
</evidence>